<protein>
    <recommendedName>
        <fullName evidence="3">RecF/RecN/SMC N-terminal domain-containing protein</fullName>
    </recommendedName>
</protein>
<accession>A0A1E8QBS3</accession>
<reference evidence="1 2" key="1">
    <citation type="submission" date="2016-09" db="EMBL/GenBank/DDBJ databases">
        <title>genome sequence of Mycobacterium sp. 739 SCH.</title>
        <authorList>
            <person name="Greninger A.L."/>
            <person name="Qin X."/>
            <person name="Jerome K."/>
            <person name="Vora S."/>
            <person name="Quinn K."/>
        </authorList>
    </citation>
    <scope>NUCLEOTIDE SEQUENCE [LARGE SCALE GENOMIC DNA]</scope>
    <source>
        <strain evidence="1 2">SCH</strain>
    </source>
</reference>
<dbReference type="PANTHER" id="PTHR41259">
    <property type="entry name" value="DOUBLE-STRAND BREAK REPAIR RAD50 ATPASE, PUTATIVE-RELATED"/>
    <property type="match status" value="1"/>
</dbReference>
<dbReference type="SUPFAM" id="SSF52540">
    <property type="entry name" value="P-loop containing nucleoside triphosphate hydrolases"/>
    <property type="match status" value="1"/>
</dbReference>
<evidence type="ECO:0008006" key="3">
    <source>
        <dbReference type="Google" id="ProtNLM"/>
    </source>
</evidence>
<evidence type="ECO:0000313" key="2">
    <source>
        <dbReference type="Proteomes" id="UP000178953"/>
    </source>
</evidence>
<gene>
    <name evidence="1" type="ORF">BEL07_01135</name>
</gene>
<proteinExistence type="predicted"/>
<organism evidence="1 2">
    <name type="scientific">Mycolicibacterium grossiae</name>
    <dbReference type="NCBI Taxonomy" id="1552759"/>
    <lineage>
        <taxon>Bacteria</taxon>
        <taxon>Bacillati</taxon>
        <taxon>Actinomycetota</taxon>
        <taxon>Actinomycetes</taxon>
        <taxon>Mycobacteriales</taxon>
        <taxon>Mycobacteriaceae</taxon>
        <taxon>Mycolicibacterium</taxon>
    </lineage>
</organism>
<dbReference type="AlphaFoldDB" id="A0A1E8QBS3"/>
<keyword evidence="2" id="KW-1185">Reference proteome</keyword>
<dbReference type="Proteomes" id="UP000178953">
    <property type="component" value="Unassembled WGS sequence"/>
</dbReference>
<dbReference type="Gene3D" id="3.40.50.300">
    <property type="entry name" value="P-loop containing nucleotide triphosphate hydrolases"/>
    <property type="match status" value="1"/>
</dbReference>
<dbReference type="InterPro" id="IPR027417">
    <property type="entry name" value="P-loop_NTPase"/>
</dbReference>
<name>A0A1E8QBS3_9MYCO</name>
<sequence>MAQLEIARYAKSTADGNVQETRRAIKDLQEIAKPIAAAVEHETRLAQRLEDVQQLDRYLALAEEHLQVAKERAHADIAPALADTMRPWVPRVTAGRYLDLIVEPEDLQLFAFDANGRKVEADILSHGTTEQLFLLLRIALAKHLSRADESVPLVLDDVTVQADPQRTLAILELLLALSAEQQVVLFTQEPEVVQWATEKLSPNGVVAL</sequence>
<comment type="caution">
    <text evidence="1">The sequence shown here is derived from an EMBL/GenBank/DDBJ whole genome shotgun (WGS) entry which is preliminary data.</text>
</comment>
<dbReference type="EMBL" id="MCHX01000002">
    <property type="protein sequence ID" value="OFJ55540.1"/>
    <property type="molecule type" value="Genomic_DNA"/>
</dbReference>
<evidence type="ECO:0000313" key="1">
    <source>
        <dbReference type="EMBL" id="OFJ55540.1"/>
    </source>
</evidence>
<dbReference type="PANTHER" id="PTHR41259:SF1">
    <property type="entry name" value="DOUBLE-STRAND BREAK REPAIR RAD50 ATPASE, PUTATIVE-RELATED"/>
    <property type="match status" value="1"/>
</dbReference>